<feature type="transmembrane region" description="Helical" evidence="1">
    <location>
        <begin position="132"/>
        <end position="153"/>
    </location>
</feature>
<accession>A0ABT7M1Y1</accession>
<feature type="transmembrane region" description="Helical" evidence="1">
    <location>
        <begin position="257"/>
        <end position="275"/>
    </location>
</feature>
<evidence type="ECO:0000313" key="4">
    <source>
        <dbReference type="Proteomes" id="UP001231924"/>
    </source>
</evidence>
<reference evidence="3 4" key="1">
    <citation type="submission" date="2023-06" db="EMBL/GenBank/DDBJ databases">
        <title>Actinomycetospora Odt1-22.</title>
        <authorList>
            <person name="Supong K."/>
        </authorList>
    </citation>
    <scope>NUCLEOTIDE SEQUENCE [LARGE SCALE GENOMIC DNA]</scope>
    <source>
        <strain evidence="3 4">Odt1-22</strain>
    </source>
</reference>
<evidence type="ECO:0000313" key="3">
    <source>
        <dbReference type="EMBL" id="MDL5154656.1"/>
    </source>
</evidence>
<sequence length="294" mass="29541">MTGLAVALALLAALLLAVGSVAQRRAASGVPDDEAGGLGLLRRLVRSPTWWAGTVGDGGGFVVQAAALGVGSLLLVQPLLVTTLLFALPLEAATGGRRVTARDAGWALVLAAALALFLVVGEPTAGEDRAPFAAWTPTGGVLVLVLVGCLVLAARRRGRVRAAALAVATGIAYGVLAALTKSVVDLLADGIVPLLLGWETWVLVAAAVGGTYLQQAAFQAGDLAITLPAITVGEPLVAALLGLTVLGERVRADGAKWVLIGLLVATAVLATVVLARSSATAPGEDAVTAEPWKP</sequence>
<keyword evidence="1" id="KW-0472">Membrane</keyword>
<feature type="signal peptide" evidence="2">
    <location>
        <begin position="1"/>
        <end position="22"/>
    </location>
</feature>
<feature type="transmembrane region" description="Helical" evidence="1">
    <location>
        <begin position="61"/>
        <end position="88"/>
    </location>
</feature>
<feature type="transmembrane region" description="Helical" evidence="1">
    <location>
        <begin position="100"/>
        <end position="120"/>
    </location>
</feature>
<name>A0ABT7M1Y1_9PSEU</name>
<feature type="chain" id="PRO_5046272670" evidence="2">
    <location>
        <begin position="23"/>
        <end position="294"/>
    </location>
</feature>
<feature type="transmembrane region" description="Helical" evidence="1">
    <location>
        <begin position="191"/>
        <end position="213"/>
    </location>
</feature>
<keyword evidence="1" id="KW-0812">Transmembrane</keyword>
<dbReference type="PANTHER" id="PTHR40761">
    <property type="entry name" value="CONSERVED INTEGRAL MEMBRANE ALANINE VALINE AND LEUCINE RICH PROTEIN-RELATED"/>
    <property type="match status" value="1"/>
</dbReference>
<proteinExistence type="predicted"/>
<feature type="transmembrane region" description="Helical" evidence="1">
    <location>
        <begin position="160"/>
        <end position="179"/>
    </location>
</feature>
<gene>
    <name evidence="3" type="ORF">QRT03_01700</name>
</gene>
<keyword evidence="2" id="KW-0732">Signal</keyword>
<comment type="caution">
    <text evidence="3">The sequence shown here is derived from an EMBL/GenBank/DDBJ whole genome shotgun (WGS) entry which is preliminary data.</text>
</comment>
<dbReference type="RefSeq" id="WP_286050690.1">
    <property type="nucleotide sequence ID" value="NZ_JASVWF010000001.1"/>
</dbReference>
<protein>
    <submittedName>
        <fullName evidence="3">DMT family transporter</fullName>
    </submittedName>
</protein>
<organism evidence="3 4">
    <name type="scientific">Actinomycetospora termitidis</name>
    <dbReference type="NCBI Taxonomy" id="3053470"/>
    <lineage>
        <taxon>Bacteria</taxon>
        <taxon>Bacillati</taxon>
        <taxon>Actinomycetota</taxon>
        <taxon>Actinomycetes</taxon>
        <taxon>Pseudonocardiales</taxon>
        <taxon>Pseudonocardiaceae</taxon>
        <taxon>Actinomycetospora</taxon>
    </lineage>
</organism>
<keyword evidence="1" id="KW-1133">Transmembrane helix</keyword>
<feature type="transmembrane region" description="Helical" evidence="1">
    <location>
        <begin position="225"/>
        <end position="245"/>
    </location>
</feature>
<keyword evidence="4" id="KW-1185">Reference proteome</keyword>
<dbReference type="PANTHER" id="PTHR40761:SF1">
    <property type="entry name" value="CONSERVED INTEGRAL MEMBRANE ALANINE VALINE AND LEUCINE RICH PROTEIN-RELATED"/>
    <property type="match status" value="1"/>
</dbReference>
<dbReference type="Proteomes" id="UP001231924">
    <property type="component" value="Unassembled WGS sequence"/>
</dbReference>
<evidence type="ECO:0000256" key="2">
    <source>
        <dbReference type="SAM" id="SignalP"/>
    </source>
</evidence>
<evidence type="ECO:0000256" key="1">
    <source>
        <dbReference type="SAM" id="Phobius"/>
    </source>
</evidence>
<dbReference type="NCBIfam" id="NF038012">
    <property type="entry name" value="DMT_1"/>
    <property type="match status" value="1"/>
</dbReference>
<dbReference type="EMBL" id="JASVWF010000001">
    <property type="protein sequence ID" value="MDL5154656.1"/>
    <property type="molecule type" value="Genomic_DNA"/>
</dbReference>